<keyword evidence="2" id="KW-1185">Reference proteome</keyword>
<evidence type="ECO:0000313" key="1">
    <source>
        <dbReference type="EMBL" id="GAA5513101.1"/>
    </source>
</evidence>
<name>A0ABP9W7J9_9DEIO</name>
<accession>A0ABP9W7J9</accession>
<evidence type="ECO:0000313" key="2">
    <source>
        <dbReference type="Proteomes" id="UP001401887"/>
    </source>
</evidence>
<organism evidence="1 2">
    <name type="scientific">Deinococcus carri</name>
    <dbReference type="NCBI Taxonomy" id="1211323"/>
    <lineage>
        <taxon>Bacteria</taxon>
        <taxon>Thermotogati</taxon>
        <taxon>Deinococcota</taxon>
        <taxon>Deinococci</taxon>
        <taxon>Deinococcales</taxon>
        <taxon>Deinococcaceae</taxon>
        <taxon>Deinococcus</taxon>
    </lineage>
</organism>
<proteinExistence type="predicted"/>
<gene>
    <name evidence="1" type="ORF">Dcar01_01827</name>
</gene>
<dbReference type="EMBL" id="BAABRP010000005">
    <property type="protein sequence ID" value="GAA5513101.1"/>
    <property type="molecule type" value="Genomic_DNA"/>
</dbReference>
<comment type="caution">
    <text evidence="1">The sequence shown here is derived from an EMBL/GenBank/DDBJ whole genome shotgun (WGS) entry which is preliminary data.</text>
</comment>
<protein>
    <submittedName>
        <fullName evidence="1">Uncharacterized protein</fullName>
    </submittedName>
</protein>
<sequence>MHGERVMLQPPLSRAHRRILGLIAPVGIEGDYHPLRRLVFAPGCRAATYAHLETAGVARGGLLIGYTRTGTVHVHMILPAGYVGLLPAGDPLAVDASYVLGVVDAARLSSGEPLDWVGSWVMRADGRAVSETADYEVWRRARRRALVSSEVALVTVGQDPERLIARAYVEDEGAPMPLEVVWEHGWEGERAWGPG</sequence>
<dbReference type="Proteomes" id="UP001401887">
    <property type="component" value="Unassembled WGS sequence"/>
</dbReference>
<reference evidence="1 2" key="1">
    <citation type="submission" date="2024-02" db="EMBL/GenBank/DDBJ databases">
        <title>Deinococcus carri NBRC 110142.</title>
        <authorList>
            <person name="Ichikawa N."/>
            <person name="Katano-Makiyama Y."/>
            <person name="Hidaka K."/>
        </authorList>
    </citation>
    <scope>NUCLEOTIDE SEQUENCE [LARGE SCALE GENOMIC DNA]</scope>
    <source>
        <strain evidence="1 2">NBRC 110142</strain>
    </source>
</reference>